<dbReference type="CDD" id="cd12208">
    <property type="entry name" value="DIP1984-like"/>
    <property type="match status" value="1"/>
</dbReference>
<evidence type="ECO:0000313" key="2">
    <source>
        <dbReference type="EMBL" id="MDT0631542.1"/>
    </source>
</evidence>
<evidence type="ECO:0000313" key="3">
    <source>
        <dbReference type="Proteomes" id="UP001267426"/>
    </source>
</evidence>
<feature type="coiled-coil region" evidence="1">
    <location>
        <begin position="120"/>
        <end position="147"/>
    </location>
</feature>
<accession>A0ABU3BQI1</accession>
<dbReference type="EMBL" id="JAVRHT010000013">
    <property type="protein sequence ID" value="MDT0631542.1"/>
    <property type="molecule type" value="Genomic_DNA"/>
</dbReference>
<dbReference type="RefSeq" id="WP_311662885.1">
    <property type="nucleotide sequence ID" value="NZ_JAVRHT010000013.1"/>
</dbReference>
<dbReference type="Gene3D" id="6.10.320.10">
    <property type="match status" value="1"/>
</dbReference>
<evidence type="ECO:0000256" key="1">
    <source>
        <dbReference type="SAM" id="Coils"/>
    </source>
</evidence>
<dbReference type="Proteomes" id="UP001267426">
    <property type="component" value="Unassembled WGS sequence"/>
</dbReference>
<comment type="caution">
    <text evidence="2">The sequence shown here is derived from an EMBL/GenBank/DDBJ whole genome shotgun (WGS) entry which is preliminary data.</text>
</comment>
<dbReference type="InterPro" id="IPR047741">
    <property type="entry name" value="DIP1984-like"/>
</dbReference>
<name>A0ABU3BQI1_9BACT</name>
<dbReference type="NCBIfam" id="NF038048">
    <property type="entry name" value="DIP1984_fam"/>
    <property type="match status" value="1"/>
</dbReference>
<dbReference type="Pfam" id="PF20935">
    <property type="entry name" value="DUF6847"/>
    <property type="match status" value="1"/>
</dbReference>
<sequence>MKLAEALLLRSDLQKRLEQLKSRLLRNARVQQGDEPSEAPDRLIEAYEEASAELERLIRLINRTNLSVEIAPGFTLTDALARRDVLRLRADTYRELARAASVSQDRYLRSEVKFVSTVEVRAVQQRADDLSRELRELDARVQETNWQYDLME</sequence>
<proteinExistence type="predicted"/>
<keyword evidence="1" id="KW-0175">Coiled coil</keyword>
<keyword evidence="3" id="KW-1185">Reference proteome</keyword>
<organism evidence="2 3">
    <name type="scientific">Rubrivirga litoralis</name>
    <dbReference type="NCBI Taxonomy" id="3075598"/>
    <lineage>
        <taxon>Bacteria</taxon>
        <taxon>Pseudomonadati</taxon>
        <taxon>Rhodothermota</taxon>
        <taxon>Rhodothermia</taxon>
        <taxon>Rhodothermales</taxon>
        <taxon>Rubricoccaceae</taxon>
        <taxon>Rubrivirga</taxon>
    </lineage>
</organism>
<reference evidence="2 3" key="1">
    <citation type="submission" date="2023-09" db="EMBL/GenBank/DDBJ databases">
        <authorList>
            <person name="Rey-Velasco X."/>
        </authorList>
    </citation>
    <scope>NUCLEOTIDE SEQUENCE [LARGE SCALE GENOMIC DNA]</scope>
    <source>
        <strain evidence="2 3">F394</strain>
    </source>
</reference>
<protein>
    <submittedName>
        <fullName evidence="2">DIP1984 family protein</fullName>
    </submittedName>
</protein>
<feature type="coiled-coil region" evidence="1">
    <location>
        <begin position="3"/>
        <end position="67"/>
    </location>
</feature>
<gene>
    <name evidence="2" type="ORF">RM540_07235</name>
</gene>